<dbReference type="SUPFAM" id="SSF103473">
    <property type="entry name" value="MFS general substrate transporter"/>
    <property type="match status" value="1"/>
</dbReference>
<feature type="transmembrane region" description="Helical" evidence="6">
    <location>
        <begin position="320"/>
        <end position="337"/>
    </location>
</feature>
<organism evidence="8 9">
    <name type="scientific">Chelatococcus reniformis</name>
    <dbReference type="NCBI Taxonomy" id="1494448"/>
    <lineage>
        <taxon>Bacteria</taxon>
        <taxon>Pseudomonadati</taxon>
        <taxon>Pseudomonadota</taxon>
        <taxon>Alphaproteobacteria</taxon>
        <taxon>Hyphomicrobiales</taxon>
        <taxon>Chelatococcaceae</taxon>
        <taxon>Chelatococcus</taxon>
    </lineage>
</organism>
<dbReference type="Gene3D" id="1.20.1250.20">
    <property type="entry name" value="MFS general substrate transporter like domains"/>
    <property type="match status" value="1"/>
</dbReference>
<dbReference type="CDD" id="cd17324">
    <property type="entry name" value="MFS_NepI_like"/>
    <property type="match status" value="1"/>
</dbReference>
<comment type="caution">
    <text evidence="8">The sequence shown here is derived from an EMBL/GenBank/DDBJ whole genome shotgun (WGS) entry which is preliminary data.</text>
</comment>
<dbReference type="InterPro" id="IPR020846">
    <property type="entry name" value="MFS_dom"/>
</dbReference>
<dbReference type="EMBL" id="BMGG01000001">
    <property type="protein sequence ID" value="GGC52008.1"/>
    <property type="molecule type" value="Genomic_DNA"/>
</dbReference>
<feature type="transmembrane region" description="Helical" evidence="6">
    <location>
        <begin position="205"/>
        <end position="225"/>
    </location>
</feature>
<reference evidence="8" key="1">
    <citation type="journal article" date="2014" name="Int. J. Syst. Evol. Microbiol.">
        <title>Complete genome sequence of Corynebacterium casei LMG S-19264T (=DSM 44701T), isolated from a smear-ripened cheese.</title>
        <authorList>
            <consortium name="US DOE Joint Genome Institute (JGI-PGF)"/>
            <person name="Walter F."/>
            <person name="Albersmeier A."/>
            <person name="Kalinowski J."/>
            <person name="Ruckert C."/>
        </authorList>
    </citation>
    <scope>NUCLEOTIDE SEQUENCE</scope>
    <source>
        <strain evidence="8">CGMCC 1.12919</strain>
    </source>
</reference>
<feature type="transmembrane region" description="Helical" evidence="6">
    <location>
        <begin position="141"/>
        <end position="162"/>
    </location>
</feature>
<name>A0A916TY50_9HYPH</name>
<feature type="transmembrane region" description="Helical" evidence="6">
    <location>
        <begin position="116"/>
        <end position="135"/>
    </location>
</feature>
<evidence type="ECO:0000313" key="8">
    <source>
        <dbReference type="EMBL" id="GGC52008.1"/>
    </source>
</evidence>
<keyword evidence="5 6" id="KW-0472">Membrane</keyword>
<feature type="transmembrane region" description="Helical" evidence="6">
    <location>
        <begin position="50"/>
        <end position="67"/>
    </location>
</feature>
<evidence type="ECO:0000256" key="2">
    <source>
        <dbReference type="ARBA" id="ARBA00022475"/>
    </source>
</evidence>
<evidence type="ECO:0000256" key="1">
    <source>
        <dbReference type="ARBA" id="ARBA00004651"/>
    </source>
</evidence>
<keyword evidence="4 6" id="KW-1133">Transmembrane helix</keyword>
<feature type="domain" description="Major facilitator superfamily (MFS) profile" evidence="7">
    <location>
        <begin position="50"/>
        <end position="430"/>
    </location>
</feature>
<reference evidence="8" key="2">
    <citation type="submission" date="2020-09" db="EMBL/GenBank/DDBJ databases">
        <authorList>
            <person name="Sun Q."/>
            <person name="Zhou Y."/>
        </authorList>
    </citation>
    <scope>NUCLEOTIDE SEQUENCE</scope>
    <source>
        <strain evidence="8">CGMCC 1.12919</strain>
    </source>
</reference>
<comment type="subcellular location">
    <subcellularLocation>
        <location evidence="1">Cell membrane</location>
        <topology evidence="1">Multi-pass membrane protein</topology>
    </subcellularLocation>
</comment>
<evidence type="ECO:0000256" key="3">
    <source>
        <dbReference type="ARBA" id="ARBA00022692"/>
    </source>
</evidence>
<dbReference type="GO" id="GO:0022857">
    <property type="term" value="F:transmembrane transporter activity"/>
    <property type="evidence" value="ECO:0007669"/>
    <property type="project" value="InterPro"/>
</dbReference>
<dbReference type="AlphaFoldDB" id="A0A916TY50"/>
<evidence type="ECO:0000256" key="5">
    <source>
        <dbReference type="ARBA" id="ARBA00023136"/>
    </source>
</evidence>
<feature type="transmembrane region" description="Helical" evidence="6">
    <location>
        <begin position="254"/>
        <end position="276"/>
    </location>
</feature>
<feature type="transmembrane region" description="Helical" evidence="6">
    <location>
        <begin position="174"/>
        <end position="193"/>
    </location>
</feature>
<gene>
    <name evidence="8" type="ORF">GCM10010994_08910</name>
</gene>
<dbReference type="PANTHER" id="PTHR43124">
    <property type="entry name" value="PURINE EFFLUX PUMP PBUE"/>
    <property type="match status" value="1"/>
</dbReference>
<dbReference type="InterPro" id="IPR050189">
    <property type="entry name" value="MFS_Efflux_Transporters"/>
</dbReference>
<dbReference type="PANTHER" id="PTHR43124:SF3">
    <property type="entry name" value="CHLORAMPHENICOL EFFLUX PUMP RV0191"/>
    <property type="match status" value="1"/>
</dbReference>
<protein>
    <submittedName>
        <fullName evidence="8">MFS transporter</fullName>
    </submittedName>
</protein>
<feature type="transmembrane region" description="Helical" evidence="6">
    <location>
        <begin position="87"/>
        <end position="104"/>
    </location>
</feature>
<dbReference type="Proteomes" id="UP000637002">
    <property type="component" value="Unassembled WGS sequence"/>
</dbReference>
<feature type="transmembrane region" description="Helical" evidence="6">
    <location>
        <begin position="343"/>
        <end position="360"/>
    </location>
</feature>
<dbReference type="PROSITE" id="PS50850">
    <property type="entry name" value="MFS"/>
    <property type="match status" value="1"/>
</dbReference>
<dbReference type="Pfam" id="PF07690">
    <property type="entry name" value="MFS_1"/>
    <property type="match status" value="1"/>
</dbReference>
<evidence type="ECO:0000256" key="4">
    <source>
        <dbReference type="ARBA" id="ARBA00022989"/>
    </source>
</evidence>
<evidence type="ECO:0000256" key="6">
    <source>
        <dbReference type="SAM" id="Phobius"/>
    </source>
</evidence>
<evidence type="ECO:0000259" key="7">
    <source>
        <dbReference type="PROSITE" id="PS50850"/>
    </source>
</evidence>
<evidence type="ECO:0000313" key="9">
    <source>
        <dbReference type="Proteomes" id="UP000637002"/>
    </source>
</evidence>
<accession>A0A916TY50</accession>
<dbReference type="InterPro" id="IPR011701">
    <property type="entry name" value="MFS"/>
</dbReference>
<keyword evidence="3 6" id="KW-0812">Transmembrane</keyword>
<dbReference type="GO" id="GO:0005886">
    <property type="term" value="C:plasma membrane"/>
    <property type="evidence" value="ECO:0007669"/>
    <property type="project" value="UniProtKB-SubCell"/>
</dbReference>
<feature type="transmembrane region" description="Helical" evidence="6">
    <location>
        <begin position="407"/>
        <end position="426"/>
    </location>
</feature>
<proteinExistence type="predicted"/>
<dbReference type="InterPro" id="IPR036259">
    <property type="entry name" value="MFS_trans_sf"/>
</dbReference>
<keyword evidence="9" id="KW-1185">Reference proteome</keyword>
<feature type="transmembrane region" description="Helical" evidence="6">
    <location>
        <begin position="381"/>
        <end position="401"/>
    </location>
</feature>
<feature type="transmembrane region" description="Helical" evidence="6">
    <location>
        <begin position="288"/>
        <end position="308"/>
    </location>
</feature>
<sequence length="433" mass="44514">MLYGGLDARCAPPTILPGLQPKPPMNLTVSPIEPPPDRELAAAPVVPRRSILLLGFAAFVSAGTARVGDPLLPSIGHAFSVTTGEAAAVMAAFSIAYGLLQAFYGPIGDSLGKYRMVALTALLSSVGVGACALADSLEALAAARLLSGATAAAIIPLSMAWIGDVVPYQQRQPVLARFLSGQILGVVLGQAGGGVLSEIMGWRQVFVVLALLYLVAAVGLGLELLRPGHRRSVPGTGGALAGMRQMFGLLRRPWPATVVATVFLEGAVVFGAYAYVGAELQHRFGVGPGAAGIILAAFGIGGLAYAFSARRLVARLGEGGLARLGTAGLGVALLAIALAPALWLAPLATVLCGLSFYMFHNTLQTNATQMAPEARGSAVSLFAAAFFLGQTAGVAVIGPFFDRHGGVPPLIVAAIMIPLLGLWFAARLKRRPL</sequence>
<keyword evidence="2" id="KW-1003">Cell membrane</keyword>